<keyword evidence="8" id="KW-1185">Reference proteome</keyword>
<gene>
    <name evidence="7" type="ORF">SLS63_003788</name>
</gene>
<feature type="transmembrane region" description="Helical" evidence="6">
    <location>
        <begin position="83"/>
        <end position="101"/>
    </location>
</feature>
<dbReference type="Pfam" id="PF03619">
    <property type="entry name" value="Solute_trans_a"/>
    <property type="match status" value="1"/>
</dbReference>
<evidence type="ECO:0000256" key="4">
    <source>
        <dbReference type="ARBA" id="ARBA00023136"/>
    </source>
</evidence>
<dbReference type="InterPro" id="IPR005178">
    <property type="entry name" value="Ostalpha/TMEM184C"/>
</dbReference>
<feature type="region of interest" description="Disordered" evidence="5">
    <location>
        <begin position="274"/>
        <end position="294"/>
    </location>
</feature>
<keyword evidence="4 6" id="KW-0472">Membrane</keyword>
<protein>
    <submittedName>
        <fullName evidence="7">Uncharacterized protein</fullName>
    </submittedName>
</protein>
<keyword evidence="2 6" id="KW-0812">Transmembrane</keyword>
<evidence type="ECO:0000256" key="6">
    <source>
        <dbReference type="SAM" id="Phobius"/>
    </source>
</evidence>
<dbReference type="SMART" id="SM01417">
    <property type="entry name" value="Solute_trans_a"/>
    <property type="match status" value="1"/>
</dbReference>
<sequence length="389" mass="44613">MVPVYSIACTLSVEFYKQNVYLASIYEFYESLVIAAFFLLLCQFLHPDRITLQRAFSLVEPKPWIHPIRFLIVHIGRRKDRSTIWFCVFQLCLVKFLGALVKCITEAADVYCEESSSASHARLWVCWRIPLWEYRDLIADDRGTQVMIIEILSLVTAMMCLLQFYQQTKKELGAHQPLLKFLAIKLVVFLFYVQSFIFSLLMKDDGPIKPTATISYPSWAVRIPNTILCFEMAAVSILHIFAYPHEPYRFRLEATDGSNRDDFRARDHDQHPLRQIAVTRNHDSSTQEHDDACRGGARRLHRAAEPHEYVGQFKWKALVDTLNIVDIISAVITGSRWLVAERREAAARAAAVDSDHDYPYSASDIRRGKTGDLSQALGRVQVTTSSMTL</sequence>
<reference evidence="7 8" key="1">
    <citation type="submission" date="2024-02" db="EMBL/GenBank/DDBJ databases">
        <title>De novo assembly and annotation of 12 fungi associated with fruit tree decline syndrome in Ontario, Canada.</title>
        <authorList>
            <person name="Sulman M."/>
            <person name="Ellouze W."/>
            <person name="Ilyukhin E."/>
        </authorList>
    </citation>
    <scope>NUCLEOTIDE SEQUENCE [LARGE SCALE GENOMIC DNA]</scope>
    <source>
        <strain evidence="7 8">M169</strain>
    </source>
</reference>
<feature type="transmembrane region" description="Helical" evidence="6">
    <location>
        <begin position="177"/>
        <end position="202"/>
    </location>
</feature>
<name>A0ABR1PGC1_DIAER</name>
<evidence type="ECO:0000313" key="8">
    <source>
        <dbReference type="Proteomes" id="UP001430848"/>
    </source>
</evidence>
<dbReference type="PANTHER" id="PTHR23423">
    <property type="entry name" value="ORGANIC SOLUTE TRANSPORTER-RELATED"/>
    <property type="match status" value="1"/>
</dbReference>
<proteinExistence type="predicted"/>
<evidence type="ECO:0000313" key="7">
    <source>
        <dbReference type="EMBL" id="KAK7735827.1"/>
    </source>
</evidence>
<evidence type="ECO:0000256" key="1">
    <source>
        <dbReference type="ARBA" id="ARBA00004141"/>
    </source>
</evidence>
<comment type="subcellular location">
    <subcellularLocation>
        <location evidence="1">Membrane</location>
        <topology evidence="1">Multi-pass membrane protein</topology>
    </subcellularLocation>
</comment>
<feature type="compositionally biased region" description="Basic and acidic residues" evidence="5">
    <location>
        <begin position="280"/>
        <end position="293"/>
    </location>
</feature>
<comment type="caution">
    <text evidence="7">The sequence shown here is derived from an EMBL/GenBank/DDBJ whole genome shotgun (WGS) entry which is preliminary data.</text>
</comment>
<feature type="transmembrane region" description="Helical" evidence="6">
    <location>
        <begin position="222"/>
        <end position="243"/>
    </location>
</feature>
<evidence type="ECO:0000256" key="2">
    <source>
        <dbReference type="ARBA" id="ARBA00022692"/>
    </source>
</evidence>
<evidence type="ECO:0000256" key="5">
    <source>
        <dbReference type="SAM" id="MobiDB-lite"/>
    </source>
</evidence>
<dbReference type="EMBL" id="JAKNSF020000012">
    <property type="protein sequence ID" value="KAK7735827.1"/>
    <property type="molecule type" value="Genomic_DNA"/>
</dbReference>
<feature type="transmembrane region" description="Helical" evidence="6">
    <location>
        <begin position="146"/>
        <end position="165"/>
    </location>
</feature>
<dbReference type="Proteomes" id="UP001430848">
    <property type="component" value="Unassembled WGS sequence"/>
</dbReference>
<organism evidence="7 8">
    <name type="scientific">Diaporthe eres</name>
    <name type="common">Phomopsis oblonga</name>
    <dbReference type="NCBI Taxonomy" id="83184"/>
    <lineage>
        <taxon>Eukaryota</taxon>
        <taxon>Fungi</taxon>
        <taxon>Dikarya</taxon>
        <taxon>Ascomycota</taxon>
        <taxon>Pezizomycotina</taxon>
        <taxon>Sordariomycetes</taxon>
        <taxon>Sordariomycetidae</taxon>
        <taxon>Diaporthales</taxon>
        <taxon>Diaporthaceae</taxon>
        <taxon>Diaporthe</taxon>
        <taxon>Diaporthe eres species complex</taxon>
    </lineage>
</organism>
<keyword evidence="3 6" id="KW-1133">Transmembrane helix</keyword>
<feature type="transmembrane region" description="Helical" evidence="6">
    <location>
        <begin position="20"/>
        <end position="45"/>
    </location>
</feature>
<accession>A0ABR1PGC1</accession>
<evidence type="ECO:0000256" key="3">
    <source>
        <dbReference type="ARBA" id="ARBA00022989"/>
    </source>
</evidence>